<dbReference type="Gene3D" id="3.30.160.60">
    <property type="entry name" value="Classic Zinc Finger"/>
    <property type="match status" value="5"/>
</dbReference>
<evidence type="ECO:0000313" key="11">
    <source>
        <dbReference type="Proteomes" id="UP000295252"/>
    </source>
</evidence>
<dbReference type="OrthoDB" id="427030at2759"/>
<dbReference type="PANTHER" id="PTHR46179:SF13">
    <property type="entry name" value="C2H2-TYPE DOMAIN-CONTAINING PROTEIN"/>
    <property type="match status" value="1"/>
</dbReference>
<evidence type="ECO:0000256" key="2">
    <source>
        <dbReference type="ARBA" id="ARBA00022723"/>
    </source>
</evidence>
<evidence type="ECO:0000313" key="10">
    <source>
        <dbReference type="EMBL" id="CDP16305.1"/>
    </source>
</evidence>
<organism evidence="10 11">
    <name type="scientific">Coffea canephora</name>
    <name type="common">Robusta coffee</name>
    <dbReference type="NCBI Taxonomy" id="49390"/>
    <lineage>
        <taxon>Eukaryota</taxon>
        <taxon>Viridiplantae</taxon>
        <taxon>Streptophyta</taxon>
        <taxon>Embryophyta</taxon>
        <taxon>Tracheophyta</taxon>
        <taxon>Spermatophyta</taxon>
        <taxon>Magnoliopsida</taxon>
        <taxon>eudicotyledons</taxon>
        <taxon>Gunneridae</taxon>
        <taxon>Pentapetalae</taxon>
        <taxon>asterids</taxon>
        <taxon>lamiids</taxon>
        <taxon>Gentianales</taxon>
        <taxon>Rubiaceae</taxon>
        <taxon>Ixoroideae</taxon>
        <taxon>Gardenieae complex</taxon>
        <taxon>Bertiereae - Coffeeae clade</taxon>
        <taxon>Coffeeae</taxon>
        <taxon>Coffea</taxon>
    </lineage>
</organism>
<evidence type="ECO:0000256" key="1">
    <source>
        <dbReference type="ARBA" id="ARBA00004123"/>
    </source>
</evidence>
<dbReference type="SMART" id="SM00355">
    <property type="entry name" value="ZnF_C2H2"/>
    <property type="match status" value="9"/>
</dbReference>
<feature type="domain" description="C2H2-type" evidence="9">
    <location>
        <begin position="182"/>
        <end position="211"/>
    </location>
</feature>
<dbReference type="GO" id="GO:0003700">
    <property type="term" value="F:DNA-binding transcription factor activity"/>
    <property type="evidence" value="ECO:0007669"/>
    <property type="project" value="TreeGrafter"/>
</dbReference>
<keyword evidence="7" id="KW-0539">Nucleus</keyword>
<dbReference type="OMA" id="KVFRDSW"/>
<feature type="domain" description="C2H2-type" evidence="9">
    <location>
        <begin position="114"/>
        <end position="143"/>
    </location>
</feature>
<dbReference type="PROSITE" id="PS00028">
    <property type="entry name" value="ZINC_FINGER_C2H2_1"/>
    <property type="match status" value="7"/>
</dbReference>
<dbReference type="SUPFAM" id="SSF57667">
    <property type="entry name" value="beta-beta-alpha zinc fingers"/>
    <property type="match status" value="3"/>
</dbReference>
<feature type="domain" description="C2H2-type" evidence="9">
    <location>
        <begin position="19"/>
        <end position="46"/>
    </location>
</feature>
<keyword evidence="6" id="KW-0804">Transcription</keyword>
<dbReference type="Proteomes" id="UP000295252">
    <property type="component" value="Chromosome III"/>
</dbReference>
<sequence>MVEEKENKRPVIFRDIRRYYCEYCGICRSKKSLISSHILSHHQEELKQKEEENGQAKDEPKMNTCEHCGVSFRKPAYLRQHMQSHSFEYQVGGPPEKILQASLFHAVFSYERPFKCLVADCHASYRRKDHLTRHLLQHQGKLFECPLDSCKCGFAYQGNMKRHVKEFHYDSSSNDVTSPKQYVCTEVGCGKVFKFASKLRRHEESHVKLDTVEAFCAEPGCMKYFTNGECLKEHVRSCHQYVICETCGTRQLKKNFKRHLCSHEAGCSQSKVKCSFEGCLLSFSNKSNLNQHVKAVHLGLQPFSCRFPSCGMTFSFKHVRDNHEKSGRHVFTRGDFEESDEQFRSRPRGGRKRQYPVIETLMRKRIVPPCESDPILNEASDYLSRFFSTESEDEL</sequence>
<dbReference type="GO" id="GO:0008270">
    <property type="term" value="F:zinc ion binding"/>
    <property type="evidence" value="ECO:0007669"/>
    <property type="project" value="UniProtKB-KW"/>
</dbReference>
<dbReference type="AlphaFoldDB" id="A0A068V6C1"/>
<feature type="domain" description="C2H2-type" evidence="9">
    <location>
        <begin position="143"/>
        <end position="173"/>
    </location>
</feature>
<keyword evidence="11" id="KW-1185">Reference proteome</keyword>
<evidence type="ECO:0000256" key="6">
    <source>
        <dbReference type="ARBA" id="ARBA00023163"/>
    </source>
</evidence>
<accession>A0A068V6C1</accession>
<comment type="subcellular location">
    <subcellularLocation>
        <location evidence="1">Nucleus</location>
    </subcellularLocation>
</comment>
<keyword evidence="3 8" id="KW-0863">Zinc-finger</keyword>
<keyword evidence="4" id="KW-0862">Zinc</keyword>
<evidence type="ECO:0000259" key="9">
    <source>
        <dbReference type="PROSITE" id="PS50157"/>
    </source>
</evidence>
<evidence type="ECO:0000256" key="5">
    <source>
        <dbReference type="ARBA" id="ARBA00023015"/>
    </source>
</evidence>
<dbReference type="FunCoup" id="A0A068V6C1">
    <property type="interactions" value="1700"/>
</dbReference>
<dbReference type="GO" id="GO:0006357">
    <property type="term" value="P:regulation of transcription by RNA polymerase II"/>
    <property type="evidence" value="ECO:0007669"/>
    <property type="project" value="TreeGrafter"/>
</dbReference>
<dbReference type="GO" id="GO:0005730">
    <property type="term" value="C:nucleolus"/>
    <property type="evidence" value="ECO:0007669"/>
    <property type="project" value="TreeGrafter"/>
</dbReference>
<proteinExistence type="predicted"/>
<dbReference type="InterPro" id="IPR036236">
    <property type="entry name" value="Znf_C2H2_sf"/>
</dbReference>
<feature type="domain" description="C2H2-type" evidence="9">
    <location>
        <begin position="272"/>
        <end position="302"/>
    </location>
</feature>
<dbReference type="InterPro" id="IPR051061">
    <property type="entry name" value="Zinc_finger_trans_reg"/>
</dbReference>
<protein>
    <recommendedName>
        <fullName evidence="9">C2H2-type domain-containing protein</fullName>
    </recommendedName>
</protein>
<dbReference type="PROSITE" id="PS50157">
    <property type="entry name" value="ZINC_FINGER_C2H2_2"/>
    <property type="match status" value="6"/>
</dbReference>
<dbReference type="InterPro" id="IPR013087">
    <property type="entry name" value="Znf_C2H2_type"/>
</dbReference>
<reference evidence="11" key="1">
    <citation type="journal article" date="2014" name="Science">
        <title>The coffee genome provides insight into the convergent evolution of caffeine biosynthesis.</title>
        <authorList>
            <person name="Denoeud F."/>
            <person name="Carretero-Paulet L."/>
            <person name="Dereeper A."/>
            <person name="Droc G."/>
            <person name="Guyot R."/>
            <person name="Pietrella M."/>
            <person name="Zheng C."/>
            <person name="Alberti A."/>
            <person name="Anthony F."/>
            <person name="Aprea G."/>
            <person name="Aury J.M."/>
            <person name="Bento P."/>
            <person name="Bernard M."/>
            <person name="Bocs S."/>
            <person name="Campa C."/>
            <person name="Cenci A."/>
            <person name="Combes M.C."/>
            <person name="Crouzillat D."/>
            <person name="Da Silva C."/>
            <person name="Daddiego L."/>
            <person name="De Bellis F."/>
            <person name="Dussert S."/>
            <person name="Garsmeur O."/>
            <person name="Gayraud T."/>
            <person name="Guignon V."/>
            <person name="Jahn K."/>
            <person name="Jamilloux V."/>
            <person name="Joet T."/>
            <person name="Labadie K."/>
            <person name="Lan T."/>
            <person name="Leclercq J."/>
            <person name="Lepelley M."/>
            <person name="Leroy T."/>
            <person name="Li L.T."/>
            <person name="Librado P."/>
            <person name="Lopez L."/>
            <person name="Munoz A."/>
            <person name="Noel B."/>
            <person name="Pallavicini A."/>
            <person name="Perrotta G."/>
            <person name="Poncet V."/>
            <person name="Pot D."/>
            <person name="Priyono X."/>
            <person name="Rigoreau M."/>
            <person name="Rouard M."/>
            <person name="Rozas J."/>
            <person name="Tranchant-Dubreuil C."/>
            <person name="VanBuren R."/>
            <person name="Zhang Q."/>
            <person name="Andrade A.C."/>
            <person name="Argout X."/>
            <person name="Bertrand B."/>
            <person name="de Kochko A."/>
            <person name="Graziosi G."/>
            <person name="Henry R.J."/>
            <person name="Jayarama X."/>
            <person name="Ming R."/>
            <person name="Nagai C."/>
            <person name="Rounsley S."/>
            <person name="Sankoff D."/>
            <person name="Giuliano G."/>
            <person name="Albert V.A."/>
            <person name="Wincker P."/>
            <person name="Lashermes P."/>
        </authorList>
    </citation>
    <scope>NUCLEOTIDE SEQUENCE [LARGE SCALE GENOMIC DNA]</scope>
    <source>
        <strain evidence="11">cv. DH200-94</strain>
    </source>
</reference>
<evidence type="ECO:0000256" key="3">
    <source>
        <dbReference type="ARBA" id="ARBA00022771"/>
    </source>
</evidence>
<dbReference type="Gramene" id="CDP16305">
    <property type="protein sequence ID" value="CDP16305"/>
    <property type="gene ID" value="GSCOC_T00018091001"/>
</dbReference>
<name>A0A068V6C1_COFCA</name>
<dbReference type="GO" id="GO:0080084">
    <property type="term" value="F:5S rDNA binding"/>
    <property type="evidence" value="ECO:0007669"/>
    <property type="project" value="TreeGrafter"/>
</dbReference>
<keyword evidence="5" id="KW-0805">Transcription regulation</keyword>
<dbReference type="PANTHER" id="PTHR46179">
    <property type="entry name" value="ZINC FINGER PROTEIN"/>
    <property type="match status" value="1"/>
</dbReference>
<dbReference type="STRING" id="49390.A0A068V6C1"/>
<dbReference type="EMBL" id="HG739204">
    <property type="protein sequence ID" value="CDP16305.1"/>
    <property type="molecule type" value="Genomic_DNA"/>
</dbReference>
<keyword evidence="2" id="KW-0479">Metal-binding</keyword>
<evidence type="ECO:0000256" key="4">
    <source>
        <dbReference type="ARBA" id="ARBA00022833"/>
    </source>
</evidence>
<dbReference type="PhylomeDB" id="A0A068V6C1"/>
<gene>
    <name evidence="10" type="ORF">GSCOC_T00018091001</name>
</gene>
<evidence type="ECO:0000256" key="8">
    <source>
        <dbReference type="PROSITE-ProRule" id="PRU00042"/>
    </source>
</evidence>
<dbReference type="InParanoid" id="A0A068V6C1"/>
<dbReference type="Pfam" id="PF00096">
    <property type="entry name" value="zf-C2H2"/>
    <property type="match status" value="3"/>
</dbReference>
<feature type="domain" description="C2H2-type" evidence="9">
    <location>
        <begin position="63"/>
        <end position="90"/>
    </location>
</feature>
<evidence type="ECO:0000256" key="7">
    <source>
        <dbReference type="ARBA" id="ARBA00023242"/>
    </source>
</evidence>